<dbReference type="Proteomes" id="UP000007721">
    <property type="component" value="Chromosome"/>
</dbReference>
<proteinExistence type="predicted"/>
<dbReference type="SUPFAM" id="SSF56925">
    <property type="entry name" value="OMPA-like"/>
    <property type="match status" value="1"/>
</dbReference>
<dbReference type="InterPro" id="IPR011250">
    <property type="entry name" value="OMP/PagP_B-barrel"/>
</dbReference>
<sequence>MDIFKIAAVAVLIASSTANAARFGGVEEVSAYLAPHYFQWEEFHQGEKLLREQGWLMAAGGVARINLVKAEAGSLVATGKAELFGGIADYDGQTQGPENLPVKTDVNYFGTREDIDLGWRISQQKVSMEPFFGFGARWWLRDLENSMTIDRAGMPVEVNGYTEDWRSFYLRLGGRLDVAVTDDWRIFTEGGAKYPFYTENVVEISGRDITIKPDGSWSAFAEVGARYKKLKFSTFYEGFRYDQSPGVLVGTNQFFQPTSKSDIFGLRLGWAFR</sequence>
<feature type="signal peptide" evidence="1">
    <location>
        <begin position="1"/>
        <end position="20"/>
    </location>
</feature>
<evidence type="ECO:0000256" key="1">
    <source>
        <dbReference type="SAM" id="SignalP"/>
    </source>
</evidence>
<dbReference type="OrthoDB" id="5396473at2"/>
<keyword evidence="1" id="KW-0732">Signal</keyword>
<evidence type="ECO:0000313" key="2">
    <source>
        <dbReference type="EMBL" id="ACM20302.1"/>
    </source>
</evidence>
<feature type="chain" id="PRO_5002886615" evidence="1">
    <location>
        <begin position="21"/>
        <end position="273"/>
    </location>
</feature>
<organism evidence="2 3">
    <name type="scientific">Geotalea daltonii (strain DSM 22248 / JCM 15807 / FRC-32)</name>
    <name type="common">Geobacter daltonii</name>
    <dbReference type="NCBI Taxonomy" id="316067"/>
    <lineage>
        <taxon>Bacteria</taxon>
        <taxon>Pseudomonadati</taxon>
        <taxon>Thermodesulfobacteriota</taxon>
        <taxon>Desulfuromonadia</taxon>
        <taxon>Geobacterales</taxon>
        <taxon>Geobacteraceae</taxon>
        <taxon>Geotalea</taxon>
    </lineage>
</organism>
<keyword evidence="3" id="KW-1185">Reference proteome</keyword>
<gene>
    <name evidence="2" type="ordered locus">Geob_1945</name>
</gene>
<dbReference type="RefSeq" id="WP_012647031.1">
    <property type="nucleotide sequence ID" value="NC_011979.1"/>
</dbReference>
<reference evidence="2 3" key="1">
    <citation type="submission" date="2009-01" db="EMBL/GenBank/DDBJ databases">
        <title>Complete sequence of Geobacter sp. FRC-32.</title>
        <authorList>
            <consortium name="US DOE Joint Genome Institute"/>
            <person name="Lucas S."/>
            <person name="Copeland A."/>
            <person name="Lapidus A."/>
            <person name="Glavina del Rio T."/>
            <person name="Dalin E."/>
            <person name="Tice H."/>
            <person name="Bruce D."/>
            <person name="Goodwin L."/>
            <person name="Pitluck S."/>
            <person name="Saunders E."/>
            <person name="Brettin T."/>
            <person name="Detter J.C."/>
            <person name="Han C."/>
            <person name="Larimer F."/>
            <person name="Land M."/>
            <person name="Hauser L."/>
            <person name="Kyrpides N."/>
            <person name="Ovchinnikova G."/>
            <person name="Kostka J."/>
            <person name="Richardson P."/>
        </authorList>
    </citation>
    <scope>NUCLEOTIDE SEQUENCE [LARGE SCALE GENOMIC DNA]</scope>
    <source>
        <strain evidence="3">DSM 22248 / JCM 15807 / FRC-32</strain>
    </source>
</reference>
<accession>B9M836</accession>
<dbReference type="HOGENOM" id="CLU_989589_0_0_7"/>
<name>B9M836_GEODF</name>
<dbReference type="STRING" id="316067.Geob_1945"/>
<evidence type="ECO:0000313" key="3">
    <source>
        <dbReference type="Proteomes" id="UP000007721"/>
    </source>
</evidence>
<protein>
    <submittedName>
        <fullName evidence="2">Uncharacterized protein</fullName>
    </submittedName>
</protein>
<dbReference type="AlphaFoldDB" id="B9M836"/>
<dbReference type="eggNOG" id="ENOG50338GU">
    <property type="taxonomic scope" value="Bacteria"/>
</dbReference>
<dbReference type="EMBL" id="CP001390">
    <property type="protein sequence ID" value="ACM20302.1"/>
    <property type="molecule type" value="Genomic_DNA"/>
</dbReference>
<dbReference type="KEGG" id="geo:Geob_1945"/>